<accession>A0A368T9Y1</accession>
<feature type="transmembrane region" description="Helical" evidence="2">
    <location>
        <begin position="103"/>
        <end position="124"/>
    </location>
</feature>
<keyword evidence="2" id="KW-1133">Transmembrane helix</keyword>
<dbReference type="AlphaFoldDB" id="A0A368T9Y1"/>
<keyword evidence="2" id="KW-0472">Membrane</keyword>
<dbReference type="EMBL" id="QEIN01000024">
    <property type="protein sequence ID" value="RCV61187.1"/>
    <property type="molecule type" value="Genomic_DNA"/>
</dbReference>
<organism evidence="3 4">
    <name type="scientific">Marinitenerispora sediminis</name>
    <dbReference type="NCBI Taxonomy" id="1931232"/>
    <lineage>
        <taxon>Bacteria</taxon>
        <taxon>Bacillati</taxon>
        <taxon>Actinomycetota</taxon>
        <taxon>Actinomycetes</taxon>
        <taxon>Streptosporangiales</taxon>
        <taxon>Nocardiopsidaceae</taxon>
        <taxon>Marinitenerispora</taxon>
    </lineage>
</organism>
<sequence length="284" mass="30269">MAVTGVRKLYTTLVEAVRRPTMLGQLRRQVLFFVPLPIPLFAVLVLAHGGLRWSAPGWTILVAFSVAVAALLLAFVVQPTPLPEGLSAEASVRRSLHRFRQITALRIGLALTPIAVGAGASLAGGGLFPFLAALLLAWPQLLLALPGYFTVSRARKAMEAWGTKAYLWAALAQPSPVEWPVVTQLARRIRAARAARSAGGTAGAGASSTEAAADSDREPEGVLGDHADLPERWAVPASEPPQRPEILIPGMSATPSARAVQRGRNAARRRSRRDAARSRPKAKN</sequence>
<feature type="transmembrane region" description="Helical" evidence="2">
    <location>
        <begin position="57"/>
        <end position="77"/>
    </location>
</feature>
<evidence type="ECO:0000313" key="3">
    <source>
        <dbReference type="EMBL" id="RCV61187.1"/>
    </source>
</evidence>
<evidence type="ECO:0000256" key="1">
    <source>
        <dbReference type="SAM" id="MobiDB-lite"/>
    </source>
</evidence>
<gene>
    <name evidence="3" type="ORF">DEF24_04985</name>
</gene>
<protein>
    <submittedName>
        <fullName evidence="3">Uncharacterized protein</fullName>
    </submittedName>
</protein>
<proteinExistence type="predicted"/>
<feature type="compositionally biased region" description="Basic and acidic residues" evidence="1">
    <location>
        <begin position="214"/>
        <end position="231"/>
    </location>
</feature>
<evidence type="ECO:0000256" key="2">
    <source>
        <dbReference type="SAM" id="Phobius"/>
    </source>
</evidence>
<feature type="transmembrane region" description="Helical" evidence="2">
    <location>
        <begin position="30"/>
        <end position="51"/>
    </location>
</feature>
<feature type="transmembrane region" description="Helical" evidence="2">
    <location>
        <begin position="130"/>
        <end position="151"/>
    </location>
</feature>
<reference evidence="3 4" key="1">
    <citation type="submission" date="2018-04" db="EMBL/GenBank/DDBJ databases">
        <title>Novel actinobacteria from marine sediment.</title>
        <authorList>
            <person name="Ng Z.Y."/>
            <person name="Tan G.Y.A."/>
        </authorList>
    </citation>
    <scope>NUCLEOTIDE SEQUENCE [LARGE SCALE GENOMIC DNA]</scope>
    <source>
        <strain evidence="3 4">TPS81</strain>
    </source>
</reference>
<feature type="compositionally biased region" description="Low complexity" evidence="1">
    <location>
        <begin position="197"/>
        <end position="212"/>
    </location>
</feature>
<keyword evidence="2" id="KW-0812">Transmembrane</keyword>
<feature type="compositionally biased region" description="Basic residues" evidence="1">
    <location>
        <begin position="265"/>
        <end position="284"/>
    </location>
</feature>
<keyword evidence="4" id="KW-1185">Reference proteome</keyword>
<dbReference type="Proteomes" id="UP000253318">
    <property type="component" value="Unassembled WGS sequence"/>
</dbReference>
<comment type="caution">
    <text evidence="3">The sequence shown here is derived from an EMBL/GenBank/DDBJ whole genome shotgun (WGS) entry which is preliminary data.</text>
</comment>
<evidence type="ECO:0000313" key="4">
    <source>
        <dbReference type="Proteomes" id="UP000253318"/>
    </source>
</evidence>
<feature type="region of interest" description="Disordered" evidence="1">
    <location>
        <begin position="197"/>
        <end position="284"/>
    </location>
</feature>
<name>A0A368T9Y1_9ACTN</name>
<dbReference type="OrthoDB" id="3436218at2"/>